<dbReference type="Proteomes" id="UP000015106">
    <property type="component" value="Chromosome 7"/>
</dbReference>
<proteinExistence type="predicted"/>
<gene>
    <name evidence="1" type="primary">LOC125522556</name>
</gene>
<dbReference type="EnsemblPlants" id="TuG1812G0700005469.01.T01">
    <property type="protein sequence ID" value="TuG1812G0700005469.01.T01"/>
    <property type="gene ID" value="TuG1812G0700005469.01"/>
</dbReference>
<reference evidence="1" key="3">
    <citation type="submission" date="2022-06" db="UniProtKB">
        <authorList>
            <consortium name="EnsemblPlants"/>
        </authorList>
    </citation>
    <scope>IDENTIFICATION</scope>
</reference>
<name>A0A8R7R6K0_TRIUA</name>
<dbReference type="AlphaFoldDB" id="A0A8R7R6K0"/>
<protein>
    <submittedName>
        <fullName evidence="1">Uncharacterized protein</fullName>
    </submittedName>
</protein>
<reference evidence="1" key="2">
    <citation type="submission" date="2018-03" db="EMBL/GenBank/DDBJ databases">
        <title>The Triticum urartu genome reveals the dynamic nature of wheat genome evolution.</title>
        <authorList>
            <person name="Ling H."/>
            <person name="Ma B."/>
            <person name="Shi X."/>
            <person name="Liu H."/>
            <person name="Dong L."/>
            <person name="Sun H."/>
            <person name="Cao Y."/>
            <person name="Gao Q."/>
            <person name="Zheng S."/>
            <person name="Li Y."/>
            <person name="Yu Y."/>
            <person name="Du H."/>
            <person name="Qi M."/>
            <person name="Li Y."/>
            <person name="Yu H."/>
            <person name="Cui Y."/>
            <person name="Wang N."/>
            <person name="Chen C."/>
            <person name="Wu H."/>
            <person name="Zhao Y."/>
            <person name="Zhang J."/>
            <person name="Li Y."/>
            <person name="Zhou W."/>
            <person name="Zhang B."/>
            <person name="Hu W."/>
            <person name="Eijk M."/>
            <person name="Tang J."/>
            <person name="Witsenboer H."/>
            <person name="Zhao S."/>
            <person name="Li Z."/>
            <person name="Zhang A."/>
            <person name="Wang D."/>
            <person name="Liang C."/>
        </authorList>
    </citation>
    <scope>NUCLEOTIDE SEQUENCE [LARGE SCALE GENOMIC DNA]</scope>
    <source>
        <strain evidence="1">cv. G1812</strain>
    </source>
</reference>
<reference evidence="2" key="1">
    <citation type="journal article" date="2013" name="Nature">
        <title>Draft genome of the wheat A-genome progenitor Triticum urartu.</title>
        <authorList>
            <person name="Ling H.Q."/>
            <person name="Zhao S."/>
            <person name="Liu D."/>
            <person name="Wang J."/>
            <person name="Sun H."/>
            <person name="Zhang C."/>
            <person name="Fan H."/>
            <person name="Li D."/>
            <person name="Dong L."/>
            <person name="Tao Y."/>
            <person name="Gao C."/>
            <person name="Wu H."/>
            <person name="Li Y."/>
            <person name="Cui Y."/>
            <person name="Guo X."/>
            <person name="Zheng S."/>
            <person name="Wang B."/>
            <person name="Yu K."/>
            <person name="Liang Q."/>
            <person name="Yang W."/>
            <person name="Lou X."/>
            <person name="Chen J."/>
            <person name="Feng M."/>
            <person name="Jian J."/>
            <person name="Zhang X."/>
            <person name="Luo G."/>
            <person name="Jiang Y."/>
            <person name="Liu J."/>
            <person name="Wang Z."/>
            <person name="Sha Y."/>
            <person name="Zhang B."/>
            <person name="Wu H."/>
            <person name="Tang D."/>
            <person name="Shen Q."/>
            <person name="Xue P."/>
            <person name="Zou S."/>
            <person name="Wang X."/>
            <person name="Liu X."/>
            <person name="Wang F."/>
            <person name="Yang Y."/>
            <person name="An X."/>
            <person name="Dong Z."/>
            <person name="Zhang K."/>
            <person name="Zhang X."/>
            <person name="Luo M.C."/>
            <person name="Dvorak J."/>
            <person name="Tong Y."/>
            <person name="Wang J."/>
            <person name="Yang H."/>
            <person name="Li Z."/>
            <person name="Wang D."/>
            <person name="Zhang A."/>
            <person name="Wang J."/>
        </authorList>
    </citation>
    <scope>NUCLEOTIDE SEQUENCE</scope>
    <source>
        <strain evidence="2">cv. G1812</strain>
    </source>
</reference>
<accession>A0A8R7R6K0</accession>
<organism evidence="1 2">
    <name type="scientific">Triticum urartu</name>
    <name type="common">Red wild einkorn</name>
    <name type="synonym">Crithodium urartu</name>
    <dbReference type="NCBI Taxonomy" id="4572"/>
    <lineage>
        <taxon>Eukaryota</taxon>
        <taxon>Viridiplantae</taxon>
        <taxon>Streptophyta</taxon>
        <taxon>Embryophyta</taxon>
        <taxon>Tracheophyta</taxon>
        <taxon>Spermatophyta</taxon>
        <taxon>Magnoliopsida</taxon>
        <taxon>Liliopsida</taxon>
        <taxon>Poales</taxon>
        <taxon>Poaceae</taxon>
        <taxon>BOP clade</taxon>
        <taxon>Pooideae</taxon>
        <taxon>Triticodae</taxon>
        <taxon>Triticeae</taxon>
        <taxon>Triticinae</taxon>
        <taxon>Triticum</taxon>
    </lineage>
</organism>
<sequence length="84" mass="9250">MDGWPQQRRHQVKGGLLLDVVVSEAAATVQLLTGKDKALLVRGDALLVLDLGLDIVNGVRTLNPRVTYACMEYVCIMLRPKSVF</sequence>
<evidence type="ECO:0000313" key="2">
    <source>
        <dbReference type="Proteomes" id="UP000015106"/>
    </source>
</evidence>
<keyword evidence="2" id="KW-1185">Reference proteome</keyword>
<dbReference type="Gramene" id="TuG1812G0700005469.01.T01">
    <property type="protein sequence ID" value="TuG1812G0700005469.01.T01"/>
    <property type="gene ID" value="TuG1812G0700005469.01"/>
</dbReference>
<evidence type="ECO:0000313" key="1">
    <source>
        <dbReference type="EnsemblPlants" id="TuG1812G0700005469.01.T01"/>
    </source>
</evidence>